<reference evidence="8 9" key="1">
    <citation type="journal article" date="2017" name="Antonie Van Leeuwenhoek">
        <title>Rhizobium rhizosphaerae sp. nov., a novel species isolated from rice rhizosphere.</title>
        <authorList>
            <person name="Zhao J.J."/>
            <person name="Zhang J."/>
            <person name="Zhang R.J."/>
            <person name="Zhang C.W."/>
            <person name="Yin H.Q."/>
            <person name="Zhang X.X."/>
        </authorList>
    </citation>
    <scope>NUCLEOTIDE SEQUENCE [LARGE SCALE GENOMIC DNA]</scope>
    <source>
        <strain evidence="8 9">E3</strain>
    </source>
</reference>
<dbReference type="NCBIfam" id="TIGR00360">
    <property type="entry name" value="ComEC_N-term"/>
    <property type="match status" value="1"/>
</dbReference>
<dbReference type="InterPro" id="IPR001279">
    <property type="entry name" value="Metallo-B-lactamas"/>
</dbReference>
<dbReference type="OrthoDB" id="9761531at2"/>
<name>K6XSH9_9ALTE</name>
<dbReference type="Pfam" id="PF13567">
    <property type="entry name" value="DUF4131"/>
    <property type="match status" value="1"/>
</dbReference>
<keyword evidence="5 6" id="KW-0472">Membrane</keyword>
<dbReference type="NCBIfam" id="TIGR00361">
    <property type="entry name" value="ComEC_Rec2"/>
    <property type="match status" value="1"/>
</dbReference>
<keyword evidence="4 6" id="KW-1133">Transmembrane helix</keyword>
<dbReference type="RefSeq" id="WP_008844457.1">
    <property type="nucleotide sequence ID" value="NZ_BAEN01000038.1"/>
</dbReference>
<feature type="transmembrane region" description="Helical" evidence="6">
    <location>
        <begin position="438"/>
        <end position="458"/>
    </location>
</feature>
<feature type="transmembrane region" description="Helical" evidence="6">
    <location>
        <begin position="378"/>
        <end position="400"/>
    </location>
</feature>
<dbReference type="SUPFAM" id="SSF56281">
    <property type="entry name" value="Metallo-hydrolase/oxidoreductase"/>
    <property type="match status" value="1"/>
</dbReference>
<evidence type="ECO:0000259" key="7">
    <source>
        <dbReference type="SMART" id="SM00849"/>
    </source>
</evidence>
<evidence type="ECO:0000256" key="4">
    <source>
        <dbReference type="ARBA" id="ARBA00022989"/>
    </source>
</evidence>
<dbReference type="CDD" id="cd07731">
    <property type="entry name" value="ComA-like_MBL-fold"/>
    <property type="match status" value="1"/>
</dbReference>
<keyword evidence="9" id="KW-1185">Reference proteome</keyword>
<feature type="transmembrane region" description="Helical" evidence="6">
    <location>
        <begin position="12"/>
        <end position="30"/>
    </location>
</feature>
<dbReference type="GO" id="GO:0030420">
    <property type="term" value="P:establishment of competence for transformation"/>
    <property type="evidence" value="ECO:0007669"/>
    <property type="project" value="InterPro"/>
</dbReference>
<dbReference type="Gene3D" id="3.60.15.10">
    <property type="entry name" value="Ribonuclease Z/Hydroxyacylglutathione hydrolase-like"/>
    <property type="match status" value="2"/>
</dbReference>
<keyword evidence="2" id="KW-1003">Cell membrane</keyword>
<comment type="caution">
    <text evidence="8">The sequence shown here is derived from an EMBL/GenBank/DDBJ whole genome shotgun (WGS) entry which is preliminary data.</text>
</comment>
<comment type="subcellular location">
    <subcellularLocation>
        <location evidence="1">Cell membrane</location>
        <topology evidence="1">Multi-pass membrane protein</topology>
    </subcellularLocation>
</comment>
<feature type="transmembrane region" description="Helical" evidence="6">
    <location>
        <begin position="42"/>
        <end position="62"/>
    </location>
</feature>
<dbReference type="InterPro" id="IPR036866">
    <property type="entry name" value="RibonucZ/Hydroxyglut_hydro"/>
</dbReference>
<dbReference type="Pfam" id="PF00753">
    <property type="entry name" value="Lactamase_B"/>
    <property type="match status" value="1"/>
</dbReference>
<dbReference type="Proteomes" id="UP000006334">
    <property type="component" value="Unassembled WGS sequence"/>
</dbReference>
<dbReference type="PANTHER" id="PTHR30619:SF1">
    <property type="entry name" value="RECOMBINATION PROTEIN 2"/>
    <property type="match status" value="1"/>
</dbReference>
<feature type="transmembrane region" description="Helical" evidence="6">
    <location>
        <begin position="406"/>
        <end position="431"/>
    </location>
</feature>
<dbReference type="GO" id="GO:0005886">
    <property type="term" value="C:plasma membrane"/>
    <property type="evidence" value="ECO:0007669"/>
    <property type="project" value="UniProtKB-SubCell"/>
</dbReference>
<feature type="transmembrane region" description="Helical" evidence="6">
    <location>
        <begin position="338"/>
        <end position="357"/>
    </location>
</feature>
<evidence type="ECO:0000313" key="8">
    <source>
        <dbReference type="EMBL" id="GAC14641.1"/>
    </source>
</evidence>
<feature type="transmembrane region" description="Helical" evidence="6">
    <location>
        <begin position="226"/>
        <end position="248"/>
    </location>
</feature>
<feature type="transmembrane region" description="Helical" evidence="6">
    <location>
        <begin position="470"/>
        <end position="487"/>
    </location>
</feature>
<dbReference type="InterPro" id="IPR004797">
    <property type="entry name" value="Competence_ComEC/Rec2"/>
</dbReference>
<sequence>MTISVSSLVWPHLPSPYLLPVFLVIAWLTTRYSKNALFFCKLNVSAMICITSTLFAIVWMASVGHWRVNWQLSEQDIRQIKQVTGSIETIVSDLENTKFNLVISSINGKTSYTQPRVRLNWKLPAWPLKQGQRVNLSVKLKPVHGLANDGGFNYQKWLISNNIVATGYVLNDSAELQENNVTVRQRLIDKFKSIELRHSSWIAAMTFGDRSGLTQQNWQMMQTTGVAHLVAISGLHLGVVASLCYFIFTQLLRLFGRIVTLPQRVNYQYISLLITLIATFFYAYIAGFSLPTLRAWIMLTLWALMLFSKRYITFKWFIILNMFIFILIQPMSLLSASFWLSFGAIAFIAVVSWLWPVNVADIQSHRVLNRSIQVSKSIIRLQLMLSLLMLPVVAVYFSMVSVSSPIVNVIAVPVVTLIIVPLCLLGCFSLLFSQNWAAWFFSWVDRLLDFCLIGLHYFQQLSWSRFELPGMPIIVWFSVFIATIAVFVPLNRRIKLTAIIGLLPFLSYFLPSQSTSWKLHVLDVGQGLSVLVEQDGRALLYDTGAAFPSRFNMSEAVILPLLKHENINQLDWMVISHFDNDHAGGLPQLLSGINVGAFLSNQDMCHNQLVIKWEKLTIRGLWPEIDHRGKGNDFSCVLQISDGIQSVILPGDISKYVEKRLVTELGNKLNTDILVAAHHGSDTSSLDSFIQATSPQYAIFSQGYLNRWDFPKQQVVNRFVNQKVELMSTAQSGQITFTFSRNGKPIKVSRFRQDPMQSWFSRYLWP</sequence>
<dbReference type="InterPro" id="IPR025405">
    <property type="entry name" value="DUF4131"/>
</dbReference>
<accession>K6XSH9</accession>
<keyword evidence="3 6" id="KW-0812">Transmembrane</keyword>
<feature type="transmembrane region" description="Helical" evidence="6">
    <location>
        <begin position="314"/>
        <end position="332"/>
    </location>
</feature>
<evidence type="ECO:0000313" key="9">
    <source>
        <dbReference type="Proteomes" id="UP000006334"/>
    </source>
</evidence>
<dbReference type="STRING" id="1127673.GLIP_2013"/>
<dbReference type="Pfam" id="PF03772">
    <property type="entry name" value="Competence"/>
    <property type="match status" value="1"/>
</dbReference>
<feature type="domain" description="Metallo-beta-lactamase" evidence="7">
    <location>
        <begin position="526"/>
        <end position="704"/>
    </location>
</feature>
<dbReference type="EMBL" id="BAEN01000038">
    <property type="protein sequence ID" value="GAC14641.1"/>
    <property type="molecule type" value="Genomic_DNA"/>
</dbReference>
<organism evidence="8 9">
    <name type="scientific">Aliiglaciecola lipolytica E3</name>
    <dbReference type="NCBI Taxonomy" id="1127673"/>
    <lineage>
        <taxon>Bacteria</taxon>
        <taxon>Pseudomonadati</taxon>
        <taxon>Pseudomonadota</taxon>
        <taxon>Gammaproteobacteria</taxon>
        <taxon>Alteromonadales</taxon>
        <taxon>Alteromonadaceae</taxon>
        <taxon>Aliiglaciecola</taxon>
    </lineage>
</organism>
<protein>
    <submittedName>
        <fullName evidence="8">Competence protein ComEC</fullName>
    </submittedName>
</protein>
<evidence type="ECO:0000256" key="2">
    <source>
        <dbReference type="ARBA" id="ARBA00022475"/>
    </source>
</evidence>
<dbReference type="AlphaFoldDB" id="K6XSH9"/>
<gene>
    <name evidence="8" type="ORF">GLIP_2013</name>
</gene>
<dbReference type="InterPro" id="IPR052159">
    <property type="entry name" value="Competence_DNA_uptake"/>
</dbReference>
<dbReference type="PANTHER" id="PTHR30619">
    <property type="entry name" value="DNA INTERNALIZATION/COMPETENCE PROTEIN COMEC/REC2"/>
    <property type="match status" value="1"/>
</dbReference>
<evidence type="ECO:0000256" key="6">
    <source>
        <dbReference type="SAM" id="Phobius"/>
    </source>
</evidence>
<dbReference type="eggNOG" id="COG0658">
    <property type="taxonomic scope" value="Bacteria"/>
</dbReference>
<proteinExistence type="predicted"/>
<dbReference type="InterPro" id="IPR004477">
    <property type="entry name" value="ComEC_N"/>
</dbReference>
<evidence type="ECO:0000256" key="5">
    <source>
        <dbReference type="ARBA" id="ARBA00023136"/>
    </source>
</evidence>
<feature type="transmembrane region" description="Helical" evidence="6">
    <location>
        <begin position="269"/>
        <end position="285"/>
    </location>
</feature>
<evidence type="ECO:0000256" key="1">
    <source>
        <dbReference type="ARBA" id="ARBA00004651"/>
    </source>
</evidence>
<evidence type="ECO:0000256" key="3">
    <source>
        <dbReference type="ARBA" id="ARBA00022692"/>
    </source>
</evidence>
<dbReference type="SMART" id="SM00849">
    <property type="entry name" value="Lactamase_B"/>
    <property type="match status" value="1"/>
</dbReference>
<dbReference type="InterPro" id="IPR035681">
    <property type="entry name" value="ComA-like_MBL"/>
</dbReference>
<dbReference type="eggNOG" id="COG2333">
    <property type="taxonomic scope" value="Bacteria"/>
</dbReference>